<proteinExistence type="predicted"/>
<keyword evidence="2" id="KW-0808">Transferase</keyword>
<dbReference type="Pfam" id="PF00302">
    <property type="entry name" value="CAT"/>
    <property type="match status" value="1"/>
</dbReference>
<dbReference type="InterPro" id="IPR023213">
    <property type="entry name" value="CAT-like_dom_sf"/>
</dbReference>
<dbReference type="SMART" id="SM01059">
    <property type="entry name" value="CAT"/>
    <property type="match status" value="1"/>
</dbReference>
<dbReference type="Proteomes" id="UP000010793">
    <property type="component" value="Chromosome"/>
</dbReference>
<sequence>MFNIIDIENWERKEHYYHYSNVNQCTYSITLKLEVSNIVNSSFKFYPTIIYLISKTVNDIKEFKMSFEDSKLGYYDIVNPSYTIFNNNSKTFSSIYTEYNDDFNLFYKNCIEDIKTYSISTSFSPKPCNIKNLFNISSIPWVSFEGFNLNINNCFDYLPPIFTIGKYFNDSNKILMPIAIQVNHRVCDGYHVGLFAESLQENIFNLKK</sequence>
<dbReference type="SUPFAM" id="SSF52777">
    <property type="entry name" value="CoA-dependent acyltransferases"/>
    <property type="match status" value="1"/>
</dbReference>
<keyword evidence="3" id="KW-1185">Reference proteome</keyword>
<evidence type="ECO:0000313" key="3">
    <source>
        <dbReference type="Proteomes" id="UP000010793"/>
    </source>
</evidence>
<dbReference type="EMBL" id="CP002873">
    <property type="protein sequence ID" value="AGA67299.1"/>
    <property type="molecule type" value="Genomic_DNA"/>
</dbReference>
<dbReference type="KEGG" id="bpip:BPP43_10675"/>
<dbReference type="PANTHER" id="PTHR38474:SF2">
    <property type="entry name" value="CHLORAMPHENICOL ACETYLTRANSFERASE"/>
    <property type="match status" value="1"/>
</dbReference>
<dbReference type="PANTHER" id="PTHR38474">
    <property type="entry name" value="SLR0299 PROTEIN"/>
    <property type="match status" value="1"/>
</dbReference>
<name>A0A3B6W093_BRAPL</name>
<evidence type="ECO:0000256" key="1">
    <source>
        <dbReference type="PIRSR" id="PIRSR000440-1"/>
    </source>
</evidence>
<gene>
    <name evidence="2" type="ORF">BPP43_10675</name>
</gene>
<accession>A0A3B6W093</accession>
<dbReference type="AlphaFoldDB" id="A0A3B6W093"/>
<evidence type="ECO:0000313" key="2">
    <source>
        <dbReference type="EMBL" id="AGA67299.1"/>
    </source>
</evidence>
<reference evidence="2 3" key="1">
    <citation type="journal article" date="2013" name="Genome Announc.">
        <title>Complete Genome Sequence of the Porcine Strain Brachyspira pilosicoli P43/6/78(T.).</title>
        <authorList>
            <person name="Lin C."/>
            <person name="den Bakker H.C."/>
            <person name="Suzuki H."/>
            <person name="Lefebure T."/>
            <person name="Ponnala L."/>
            <person name="Sun Q."/>
            <person name="Stanhope M.J."/>
            <person name="Wiedmann M."/>
            <person name="Duhamel G.E."/>
        </authorList>
    </citation>
    <scope>NUCLEOTIDE SEQUENCE [LARGE SCALE GENOMIC DNA]</scope>
    <source>
        <strain evidence="2 3">P43/6/78</strain>
    </source>
</reference>
<dbReference type="RefSeq" id="WP_015274862.1">
    <property type="nucleotide sequence ID" value="NC_019908.1"/>
</dbReference>
<protein>
    <submittedName>
        <fullName evidence="2">Chloramphenicol acetyltransferase</fullName>
    </submittedName>
</protein>
<dbReference type="GO" id="GO:0008811">
    <property type="term" value="F:chloramphenicol O-acetyltransferase activity"/>
    <property type="evidence" value="ECO:0007669"/>
    <property type="project" value="InterPro"/>
</dbReference>
<dbReference type="InterPro" id="IPR001707">
    <property type="entry name" value="Cmp_AcTrfase"/>
</dbReference>
<organism evidence="2 3">
    <name type="scientific">Brachyspira pilosicoli P43/6/78</name>
    <dbReference type="NCBI Taxonomy" id="1042417"/>
    <lineage>
        <taxon>Bacteria</taxon>
        <taxon>Pseudomonadati</taxon>
        <taxon>Spirochaetota</taxon>
        <taxon>Spirochaetia</taxon>
        <taxon>Brachyspirales</taxon>
        <taxon>Brachyspiraceae</taxon>
        <taxon>Brachyspira</taxon>
    </lineage>
</organism>
<dbReference type="PIRSF" id="PIRSF000440">
    <property type="entry name" value="CAT"/>
    <property type="match status" value="1"/>
</dbReference>
<feature type="active site" description="Proton acceptor" evidence="1">
    <location>
        <position position="184"/>
    </location>
</feature>
<dbReference type="Gene3D" id="3.30.559.10">
    <property type="entry name" value="Chloramphenicol acetyltransferase-like domain"/>
    <property type="match status" value="1"/>
</dbReference>